<proteinExistence type="predicted"/>
<accession>A0A2A6CLG8</accession>
<evidence type="ECO:0000313" key="2">
    <source>
        <dbReference type="Proteomes" id="UP000005239"/>
    </source>
</evidence>
<dbReference type="EnsemblMetazoa" id="PPA41301.1">
    <property type="protein sequence ID" value="PPA41301.1"/>
    <property type="gene ID" value="WBGene00279670"/>
</dbReference>
<dbReference type="AlphaFoldDB" id="A0A2A6CLG8"/>
<sequence length="101" mass="11778">MTLLLLTVFVHILYASNIYTGNEDRLGRVISVYDRNCFFSPIGCHLLLGRRVMPFITPSEVEEENFEEREKPDRIMFKKQPTNAIISPEHFLTTVHGYFGR</sequence>
<dbReference type="Proteomes" id="UP000005239">
    <property type="component" value="Unassembled WGS sequence"/>
</dbReference>
<gene>
    <name evidence="1" type="primary">WBGene00279670</name>
</gene>
<organism evidence="1 2">
    <name type="scientific">Pristionchus pacificus</name>
    <name type="common">Parasitic nematode worm</name>
    <dbReference type="NCBI Taxonomy" id="54126"/>
    <lineage>
        <taxon>Eukaryota</taxon>
        <taxon>Metazoa</taxon>
        <taxon>Ecdysozoa</taxon>
        <taxon>Nematoda</taxon>
        <taxon>Chromadorea</taxon>
        <taxon>Rhabditida</taxon>
        <taxon>Rhabditina</taxon>
        <taxon>Diplogasteromorpha</taxon>
        <taxon>Diplogasteroidea</taxon>
        <taxon>Neodiplogasteridae</taxon>
        <taxon>Pristionchus</taxon>
    </lineage>
</organism>
<accession>A0A8R1Z5E4</accession>
<evidence type="ECO:0000313" key="1">
    <source>
        <dbReference type="EnsemblMetazoa" id="PPA41301.1"/>
    </source>
</evidence>
<name>A0A2A6CLG8_PRIPA</name>
<reference evidence="1" key="2">
    <citation type="submission" date="2022-06" db="UniProtKB">
        <authorList>
            <consortium name="EnsemblMetazoa"/>
        </authorList>
    </citation>
    <scope>IDENTIFICATION</scope>
    <source>
        <strain evidence="1">PS312</strain>
    </source>
</reference>
<reference evidence="2" key="1">
    <citation type="journal article" date="2008" name="Nat. Genet.">
        <title>The Pristionchus pacificus genome provides a unique perspective on nematode lifestyle and parasitism.</title>
        <authorList>
            <person name="Dieterich C."/>
            <person name="Clifton S.W."/>
            <person name="Schuster L.N."/>
            <person name="Chinwalla A."/>
            <person name="Delehaunty K."/>
            <person name="Dinkelacker I."/>
            <person name="Fulton L."/>
            <person name="Fulton R."/>
            <person name="Godfrey J."/>
            <person name="Minx P."/>
            <person name="Mitreva M."/>
            <person name="Roeseler W."/>
            <person name="Tian H."/>
            <person name="Witte H."/>
            <person name="Yang S.P."/>
            <person name="Wilson R.K."/>
            <person name="Sommer R.J."/>
        </authorList>
    </citation>
    <scope>NUCLEOTIDE SEQUENCE [LARGE SCALE GENOMIC DNA]</scope>
    <source>
        <strain evidence="2">PS312</strain>
    </source>
</reference>
<protein>
    <submittedName>
        <fullName evidence="1">Uncharacterized protein</fullName>
    </submittedName>
</protein>
<keyword evidence="2" id="KW-1185">Reference proteome</keyword>